<name>A0A6C0IDK9_9ZZZZ</name>
<sequence>MNHLKRKQRRLVQEYSRQKKVGEGWRALREIAQAMNTSTSARAFQADPEGFLQNYESRLKGLLSERSTRNHKVMGLYRSTASYMRRTKNFEYGVVQFLTLGPSF</sequence>
<evidence type="ECO:0000313" key="1">
    <source>
        <dbReference type="EMBL" id="QHT90700.1"/>
    </source>
</evidence>
<proteinExistence type="predicted"/>
<protein>
    <submittedName>
        <fullName evidence="1">Uncharacterized protein</fullName>
    </submittedName>
</protein>
<organism evidence="1">
    <name type="scientific">viral metagenome</name>
    <dbReference type="NCBI Taxonomy" id="1070528"/>
    <lineage>
        <taxon>unclassified sequences</taxon>
        <taxon>metagenomes</taxon>
        <taxon>organismal metagenomes</taxon>
    </lineage>
</organism>
<dbReference type="EMBL" id="MN740156">
    <property type="protein sequence ID" value="QHT90700.1"/>
    <property type="molecule type" value="Genomic_DNA"/>
</dbReference>
<accession>A0A6C0IDK9</accession>
<reference evidence="1" key="1">
    <citation type="journal article" date="2020" name="Nature">
        <title>Giant virus diversity and host interactions through global metagenomics.</title>
        <authorList>
            <person name="Schulz F."/>
            <person name="Roux S."/>
            <person name="Paez-Espino D."/>
            <person name="Jungbluth S."/>
            <person name="Walsh D.A."/>
            <person name="Denef V.J."/>
            <person name="McMahon K.D."/>
            <person name="Konstantinidis K.T."/>
            <person name="Eloe-Fadrosh E.A."/>
            <person name="Kyrpides N.C."/>
            <person name="Woyke T."/>
        </authorList>
    </citation>
    <scope>NUCLEOTIDE SEQUENCE</scope>
    <source>
        <strain evidence="1">GVMAG-M-3300023184-71</strain>
    </source>
</reference>
<dbReference type="AlphaFoldDB" id="A0A6C0IDK9"/>